<evidence type="ECO:0000313" key="26">
    <source>
        <dbReference type="Proteomes" id="UP001501079"/>
    </source>
</evidence>
<keyword evidence="16" id="KW-0234">DNA repair</keyword>
<evidence type="ECO:0000256" key="6">
    <source>
        <dbReference type="ARBA" id="ARBA00022722"/>
    </source>
</evidence>
<dbReference type="CDD" id="cd07971">
    <property type="entry name" value="OBF_DNA_ligase_LigD"/>
    <property type="match status" value="1"/>
</dbReference>
<reference evidence="26" key="1">
    <citation type="journal article" date="2019" name="Int. J. Syst. Evol. Microbiol.">
        <title>The Global Catalogue of Microorganisms (GCM) 10K type strain sequencing project: providing services to taxonomists for standard genome sequencing and annotation.</title>
        <authorList>
            <consortium name="The Broad Institute Genomics Platform"/>
            <consortium name="The Broad Institute Genome Sequencing Center for Infectious Disease"/>
            <person name="Wu L."/>
            <person name="Ma J."/>
        </authorList>
    </citation>
    <scope>NUCLEOTIDE SEQUENCE [LARGE SCALE GENOMIC DNA]</scope>
    <source>
        <strain evidence="26">JCM 17591</strain>
    </source>
</reference>
<dbReference type="Pfam" id="PF21686">
    <property type="entry name" value="LigD_Prim-Pol"/>
    <property type="match status" value="1"/>
</dbReference>
<dbReference type="GO" id="GO:0016874">
    <property type="term" value="F:ligase activity"/>
    <property type="evidence" value="ECO:0007669"/>
    <property type="project" value="UniProtKB-KW"/>
</dbReference>
<keyword evidence="10" id="KW-0378">Hydrolase</keyword>
<gene>
    <name evidence="25" type="ORF">GCM10022287_36810</name>
</gene>
<dbReference type="InterPro" id="IPR012310">
    <property type="entry name" value="DNA_ligase_ATP-dep_cent"/>
</dbReference>
<dbReference type="EMBL" id="BAABBW010000007">
    <property type="protein sequence ID" value="GAA4181488.1"/>
    <property type="molecule type" value="Genomic_DNA"/>
</dbReference>
<evidence type="ECO:0000256" key="13">
    <source>
        <dbReference type="ARBA" id="ARBA00022932"/>
    </source>
</evidence>
<keyword evidence="15" id="KW-0233">DNA recombination</keyword>
<proteinExistence type="inferred from homology"/>
<keyword evidence="12" id="KW-0067">ATP-binding</keyword>
<evidence type="ECO:0000256" key="22">
    <source>
        <dbReference type="ARBA" id="ARBA00049990"/>
    </source>
</evidence>
<evidence type="ECO:0000256" key="1">
    <source>
        <dbReference type="ARBA" id="ARBA00001936"/>
    </source>
</evidence>
<keyword evidence="14" id="KW-0238">DNA-binding</keyword>
<dbReference type="NCBIfam" id="NF007210">
    <property type="entry name" value="PRK09632.1"/>
    <property type="match status" value="1"/>
</dbReference>
<evidence type="ECO:0000313" key="25">
    <source>
        <dbReference type="EMBL" id="GAA4181488.1"/>
    </source>
</evidence>
<feature type="region of interest" description="Disordered" evidence="23">
    <location>
        <begin position="302"/>
        <end position="330"/>
    </location>
</feature>
<evidence type="ECO:0000256" key="3">
    <source>
        <dbReference type="ARBA" id="ARBA00022598"/>
    </source>
</evidence>
<evidence type="ECO:0000256" key="2">
    <source>
        <dbReference type="ARBA" id="ARBA00012727"/>
    </source>
</evidence>
<dbReference type="NCBIfam" id="TIGR02777">
    <property type="entry name" value="LigD_PE_dom"/>
    <property type="match status" value="1"/>
</dbReference>
<comment type="similarity">
    <text evidence="22">In the N-terminal section; belongs to the LigD polymerase family.</text>
</comment>
<dbReference type="Gene3D" id="3.30.1490.70">
    <property type="match status" value="1"/>
</dbReference>
<keyword evidence="11" id="KW-0269">Exonuclease</keyword>
<organism evidence="25 26">
    <name type="scientific">Gryllotalpicola koreensis</name>
    <dbReference type="NCBI Taxonomy" id="993086"/>
    <lineage>
        <taxon>Bacteria</taxon>
        <taxon>Bacillati</taxon>
        <taxon>Actinomycetota</taxon>
        <taxon>Actinomycetes</taxon>
        <taxon>Micrococcales</taxon>
        <taxon>Microbacteriaceae</taxon>
        <taxon>Gryllotalpicola</taxon>
    </lineage>
</organism>
<dbReference type="EC" id="6.5.1.1" evidence="2"/>
<evidence type="ECO:0000259" key="24">
    <source>
        <dbReference type="PROSITE" id="PS50160"/>
    </source>
</evidence>
<comment type="caution">
    <text evidence="25">The sequence shown here is derived from an EMBL/GenBank/DDBJ whole genome shotgun (WGS) entry which is preliminary data.</text>
</comment>
<feature type="domain" description="ATP-dependent DNA ligase family profile" evidence="24">
    <location>
        <begin position="601"/>
        <end position="721"/>
    </location>
</feature>
<keyword evidence="18" id="KW-0511">Multifunctional enzyme</keyword>
<dbReference type="Gene3D" id="3.30.470.30">
    <property type="entry name" value="DNA ligase/mRNA capping enzyme"/>
    <property type="match status" value="1"/>
</dbReference>
<name>A0ABP8ABY3_9MICO</name>
<evidence type="ECO:0000256" key="20">
    <source>
        <dbReference type="ARBA" id="ARBA00034003"/>
    </source>
</evidence>
<evidence type="ECO:0000256" key="12">
    <source>
        <dbReference type="ARBA" id="ARBA00022840"/>
    </source>
</evidence>
<dbReference type="InterPro" id="IPR033649">
    <property type="entry name" value="MtLigD_Pol-like"/>
</dbReference>
<comment type="cofactor">
    <cofactor evidence="1">
        <name>Mn(2+)</name>
        <dbReference type="ChEBI" id="CHEBI:29035"/>
    </cofactor>
</comment>
<dbReference type="PROSITE" id="PS50160">
    <property type="entry name" value="DNA_LIGASE_A3"/>
    <property type="match status" value="1"/>
</dbReference>
<keyword evidence="8" id="KW-0547">Nucleotide-binding</keyword>
<evidence type="ECO:0000256" key="23">
    <source>
        <dbReference type="SAM" id="MobiDB-lite"/>
    </source>
</evidence>
<dbReference type="InterPro" id="IPR016059">
    <property type="entry name" value="DNA_ligase_ATP-dep_CS"/>
</dbReference>
<dbReference type="SUPFAM" id="SSF56091">
    <property type="entry name" value="DNA ligase/mRNA capping enzyme, catalytic domain"/>
    <property type="match status" value="1"/>
</dbReference>
<keyword evidence="7" id="KW-0479">Metal-binding</keyword>
<feature type="region of interest" description="Disordered" evidence="23">
    <location>
        <begin position="461"/>
        <end position="500"/>
    </location>
</feature>
<evidence type="ECO:0000256" key="19">
    <source>
        <dbReference type="ARBA" id="ARBA00029943"/>
    </source>
</evidence>
<sequence length="814" mass="90074">MAKKNEQIVQVEGHRLTLSNLDKVMYPETGTTKGDVIRYYTEVAPYLLPYASGRPVTRKRWVNGVGEASKPGMVFFQKDLGDGAPDWVPRQVIHHKDHDNTYPLAGDVATLTWLAQIAALELHVPQWRFTDAGQPGNPDRMVLDLDPGEGVGLPECVEVAKLVRAILDDMGLSSVPVTSGSKGIHLYAALDGASTSDQVSQTAHELARSLEADHPDLIISTMKKADRRGKVMLDWSQNNASKTTVTPYSLRGRSRPYVAMPRTWGEITSGRLRQIELHEVMGLIKKRGDVAEPLLPRGADKLATYRSKRDAGKTPEPVPEGEPHPGTGHSFVIQKHAASRLHYDFRLEHDGVLVSWALPKGVPEPGEKNHLAVHVEDHPLEYAKFAGDIPKGEYGGGHVDIWDHGEYDAEKFRDDEVIAVLHGQPHGGLGGGPVKVALIATHQGGDEKNWLIHRMRLAHNSDDPVGRRARDAERAAPARPKPRKTGGSQHPSPKKSKREYKPMLATLGSERTVPEDDIAVEMKWDGVRVLAYVRDGKTRLVSRNGIDITTTYPEFGSLAERLGGHDAVLDGEVIGVDERGIPDFGLLQQRMRLTKPADVARVAKDVPVKFMLFDLLELDGRDMTGERYDERRRMLEESVRSENDVLVPPEFDGTVAEGLERARELRLEGVMVKDPSAPYRVGKRSEGWLKVKLHRTQEVVVAGWRPGNGRRAGSVGSLLLGIPGKDGLHYVGRVGTGFNDRVLDELTALAKKQARKTTPLVDVPRADASDARWMSPTLVGEVEFAEWTRDGRLRQPSWRGLRPDKSPSEVVRES</sequence>
<dbReference type="InterPro" id="IPR012340">
    <property type="entry name" value="NA-bd_OB-fold"/>
</dbReference>
<evidence type="ECO:0000256" key="21">
    <source>
        <dbReference type="ARBA" id="ARBA00049981"/>
    </source>
</evidence>
<dbReference type="InterPro" id="IPR012309">
    <property type="entry name" value="DNA_ligase_ATP-dep_C"/>
</dbReference>
<dbReference type="NCBIfam" id="TIGR02779">
    <property type="entry name" value="NHEJ_ligase_lig"/>
    <property type="match status" value="1"/>
</dbReference>
<dbReference type="NCBIfam" id="TIGR02778">
    <property type="entry name" value="ligD_pol"/>
    <property type="match status" value="1"/>
</dbReference>
<dbReference type="CDD" id="cd04863">
    <property type="entry name" value="MtLigD_Pol_like"/>
    <property type="match status" value="1"/>
</dbReference>
<evidence type="ECO:0000256" key="16">
    <source>
        <dbReference type="ARBA" id="ARBA00023204"/>
    </source>
</evidence>
<evidence type="ECO:0000256" key="4">
    <source>
        <dbReference type="ARBA" id="ARBA00022679"/>
    </source>
</evidence>
<dbReference type="RefSeq" id="WP_344757221.1">
    <property type="nucleotide sequence ID" value="NZ_BAABBW010000007.1"/>
</dbReference>
<keyword evidence="6" id="KW-0540">Nuclease</keyword>
<dbReference type="Pfam" id="PF13298">
    <property type="entry name" value="LigD_N"/>
    <property type="match status" value="1"/>
</dbReference>
<dbReference type="InterPro" id="IPR052171">
    <property type="entry name" value="NHEJ_LigD"/>
</dbReference>
<keyword evidence="4" id="KW-0808">Transferase</keyword>
<evidence type="ECO:0000256" key="18">
    <source>
        <dbReference type="ARBA" id="ARBA00023268"/>
    </source>
</evidence>
<dbReference type="Gene3D" id="3.90.920.10">
    <property type="entry name" value="DNA primase, PRIM domain"/>
    <property type="match status" value="1"/>
</dbReference>
<evidence type="ECO:0000256" key="5">
    <source>
        <dbReference type="ARBA" id="ARBA00022695"/>
    </source>
</evidence>
<dbReference type="InterPro" id="IPR014146">
    <property type="entry name" value="LigD_ligase_dom"/>
</dbReference>
<feature type="compositionally biased region" description="Basic and acidic residues" evidence="23">
    <location>
        <begin position="461"/>
        <end position="476"/>
    </location>
</feature>
<dbReference type="Gene3D" id="2.40.50.140">
    <property type="entry name" value="Nucleic acid-binding proteins"/>
    <property type="match status" value="1"/>
</dbReference>
<evidence type="ECO:0000256" key="9">
    <source>
        <dbReference type="ARBA" id="ARBA00022763"/>
    </source>
</evidence>
<dbReference type="InterPro" id="IPR014144">
    <property type="entry name" value="LigD_PE_domain"/>
</dbReference>
<comment type="similarity">
    <text evidence="21">In the C-terminal section; belongs to the ATP-dependent DNA ligase family.</text>
</comment>
<evidence type="ECO:0000256" key="15">
    <source>
        <dbReference type="ARBA" id="ARBA00023172"/>
    </source>
</evidence>
<keyword evidence="17" id="KW-0464">Manganese</keyword>
<comment type="catalytic activity">
    <reaction evidence="20">
        <text>ATP + (deoxyribonucleotide)n-3'-hydroxyl + 5'-phospho-(deoxyribonucleotide)m = (deoxyribonucleotide)n+m + AMP + diphosphate.</text>
        <dbReference type="EC" id="6.5.1.1"/>
    </reaction>
</comment>
<dbReference type="Proteomes" id="UP001501079">
    <property type="component" value="Unassembled WGS sequence"/>
</dbReference>
<evidence type="ECO:0000256" key="10">
    <source>
        <dbReference type="ARBA" id="ARBA00022801"/>
    </source>
</evidence>
<dbReference type="PANTHER" id="PTHR42705">
    <property type="entry name" value="BIFUNCTIONAL NON-HOMOLOGOUS END JOINING PROTEIN LIGD"/>
    <property type="match status" value="1"/>
</dbReference>
<dbReference type="Pfam" id="PF01068">
    <property type="entry name" value="DNA_ligase_A_M"/>
    <property type="match status" value="1"/>
</dbReference>
<dbReference type="PROSITE" id="PS00697">
    <property type="entry name" value="DNA_LIGASE_A1"/>
    <property type="match status" value="1"/>
</dbReference>
<protein>
    <recommendedName>
        <fullName evidence="2">DNA ligase (ATP)</fullName>
        <ecNumber evidence="2">6.5.1.1</ecNumber>
    </recommendedName>
    <alternativeName>
        <fullName evidence="19">NHEJ DNA polymerase</fullName>
    </alternativeName>
</protein>
<evidence type="ECO:0000256" key="14">
    <source>
        <dbReference type="ARBA" id="ARBA00023125"/>
    </source>
</evidence>
<dbReference type="PANTHER" id="PTHR42705:SF2">
    <property type="entry name" value="BIFUNCTIONAL NON-HOMOLOGOUS END JOINING PROTEIN LIGD"/>
    <property type="match status" value="1"/>
</dbReference>
<keyword evidence="13" id="KW-0239">DNA-directed DNA polymerase</keyword>
<evidence type="ECO:0000256" key="7">
    <source>
        <dbReference type="ARBA" id="ARBA00022723"/>
    </source>
</evidence>
<keyword evidence="3 25" id="KW-0436">Ligase</keyword>
<dbReference type="Pfam" id="PF04679">
    <property type="entry name" value="DNA_ligase_A_C"/>
    <property type="match status" value="1"/>
</dbReference>
<evidence type="ECO:0000256" key="8">
    <source>
        <dbReference type="ARBA" id="ARBA00022741"/>
    </source>
</evidence>
<evidence type="ECO:0000256" key="11">
    <source>
        <dbReference type="ARBA" id="ARBA00022839"/>
    </source>
</evidence>
<dbReference type="InterPro" id="IPR014145">
    <property type="entry name" value="LigD_pol_dom"/>
</dbReference>
<dbReference type="CDD" id="cd07906">
    <property type="entry name" value="Adenylation_DNA_ligase_LigD_LigC"/>
    <property type="match status" value="1"/>
</dbReference>
<accession>A0ABP8ABY3</accession>
<keyword evidence="9" id="KW-0227">DNA damage</keyword>
<keyword evidence="5" id="KW-0548">Nucleotidyltransferase</keyword>
<keyword evidence="26" id="KW-1185">Reference proteome</keyword>
<dbReference type="SUPFAM" id="SSF50249">
    <property type="entry name" value="Nucleic acid-binding proteins"/>
    <property type="match status" value="1"/>
</dbReference>
<evidence type="ECO:0000256" key="17">
    <source>
        <dbReference type="ARBA" id="ARBA00023211"/>
    </source>
</evidence>